<dbReference type="AlphaFoldDB" id="A0A9W8B029"/>
<dbReference type="Proteomes" id="UP001151582">
    <property type="component" value="Unassembled WGS sequence"/>
</dbReference>
<dbReference type="InterPro" id="IPR019772">
    <property type="entry name" value="Ferrochelatase_AS"/>
</dbReference>
<accession>A0A9W8B029</accession>
<proteinExistence type="inferred from homology"/>
<dbReference type="EC" id="4.98.1.1" evidence="12"/>
<comment type="similarity">
    <text evidence="3 12">Belongs to the ferrochelatase family.</text>
</comment>
<keyword evidence="4 12" id="KW-0999">Mitochondrion inner membrane</keyword>
<evidence type="ECO:0000256" key="12">
    <source>
        <dbReference type="RuleBase" id="RU000607"/>
    </source>
</evidence>
<dbReference type="PROSITE" id="PS00534">
    <property type="entry name" value="FERROCHELATASE"/>
    <property type="match status" value="1"/>
</dbReference>
<dbReference type="Pfam" id="PF00762">
    <property type="entry name" value="Ferrochelatase"/>
    <property type="match status" value="1"/>
</dbReference>
<dbReference type="SUPFAM" id="SSF53800">
    <property type="entry name" value="Chelatase"/>
    <property type="match status" value="1"/>
</dbReference>
<evidence type="ECO:0000313" key="14">
    <source>
        <dbReference type="EMBL" id="KAJ1975046.1"/>
    </source>
</evidence>
<keyword evidence="9" id="KW-0472">Membrane</keyword>
<dbReference type="InterPro" id="IPR033644">
    <property type="entry name" value="Ferrochelatase_C"/>
</dbReference>
<comment type="pathway">
    <text evidence="2 12">Porphyrin-containing compound metabolism; protoheme biosynthesis; protoheme from protoporphyrin-IX: step 1/1.</text>
</comment>
<evidence type="ECO:0000256" key="3">
    <source>
        <dbReference type="ARBA" id="ARBA00007718"/>
    </source>
</evidence>
<organism evidence="14 15">
    <name type="scientific">Dimargaris verticillata</name>
    <dbReference type="NCBI Taxonomy" id="2761393"/>
    <lineage>
        <taxon>Eukaryota</taxon>
        <taxon>Fungi</taxon>
        <taxon>Fungi incertae sedis</taxon>
        <taxon>Zoopagomycota</taxon>
        <taxon>Kickxellomycotina</taxon>
        <taxon>Dimargaritomycetes</taxon>
        <taxon>Dimargaritales</taxon>
        <taxon>Dimargaritaceae</taxon>
        <taxon>Dimargaris</taxon>
    </lineage>
</organism>
<dbReference type="OrthoDB" id="1323at2759"/>
<keyword evidence="5" id="KW-0809">Transit peptide</keyword>
<keyword evidence="6 12" id="KW-0408">Iron</keyword>
<dbReference type="HAMAP" id="MF_00323">
    <property type="entry name" value="Ferrochelatase"/>
    <property type="match status" value="1"/>
</dbReference>
<evidence type="ECO:0000256" key="8">
    <source>
        <dbReference type="ARBA" id="ARBA00023133"/>
    </source>
</evidence>
<evidence type="ECO:0000256" key="6">
    <source>
        <dbReference type="ARBA" id="ARBA00023004"/>
    </source>
</evidence>
<reference evidence="14" key="1">
    <citation type="submission" date="2022-07" db="EMBL/GenBank/DDBJ databases">
        <title>Phylogenomic reconstructions and comparative analyses of Kickxellomycotina fungi.</title>
        <authorList>
            <person name="Reynolds N.K."/>
            <person name="Stajich J.E."/>
            <person name="Barry K."/>
            <person name="Grigoriev I.V."/>
            <person name="Crous P."/>
            <person name="Smith M.E."/>
        </authorList>
    </citation>
    <scope>NUCLEOTIDE SEQUENCE</scope>
    <source>
        <strain evidence="14">RSA 567</strain>
    </source>
</reference>
<dbReference type="EMBL" id="JANBQB010000575">
    <property type="protein sequence ID" value="KAJ1975046.1"/>
    <property type="molecule type" value="Genomic_DNA"/>
</dbReference>
<evidence type="ECO:0000256" key="9">
    <source>
        <dbReference type="ARBA" id="ARBA00023136"/>
    </source>
</evidence>
<dbReference type="InterPro" id="IPR001015">
    <property type="entry name" value="Ferrochelatase"/>
</dbReference>
<keyword evidence="15" id="KW-1185">Reference proteome</keyword>
<comment type="caution">
    <text evidence="14">The sequence shown here is derived from an EMBL/GenBank/DDBJ whole genome shotgun (WGS) entry which is preliminary data.</text>
</comment>
<sequence length="409" mass="45987">MAHPIRPLFGRAWRYLGFPRTHSLPPNTALAQASEPTRRSLVDTAASRSTGSGTGILLMNMGGPTTLDEVHSFLYRLFMDRDLMQLPFQSVLAPWIAKRRTPSIIQQYAEIGGGSPIGRWTAQQGEGMVEILDKISPETAPHKYYIAFRYANPVTETALAQIKRDNIKRVVAFTQYPQHSCSTTGSSLNELYRQQQQSDPNREITWSVIDRWPTHIGLVKAFAERIRAKLDEYSPEDRKDAVILFSAHSLPMSVVNRGDTYPNEVAATAEAVMKELNYCNPYRLVWQSKVGPLPWLGPQTEQAIRGLAERGHKNLVLVPIAFTSDHIETLYELDLEYGQVAKDLGVTGFKRAEALNDSPTFIQAMADVVKAHLHANEPISKQYTLRCPQCTNEQCGVSRDFFGQQKLSW</sequence>
<name>A0A9W8B029_9FUNG</name>
<dbReference type="GO" id="GO:0006783">
    <property type="term" value="P:heme biosynthetic process"/>
    <property type="evidence" value="ECO:0007669"/>
    <property type="project" value="UniProtKB-UniRule"/>
</dbReference>
<dbReference type="GO" id="GO:0004325">
    <property type="term" value="F:ferrochelatase activity"/>
    <property type="evidence" value="ECO:0007669"/>
    <property type="project" value="UniProtKB-UniRule"/>
</dbReference>
<evidence type="ECO:0000256" key="10">
    <source>
        <dbReference type="ARBA" id="ARBA00023239"/>
    </source>
</evidence>
<evidence type="ECO:0000256" key="11">
    <source>
        <dbReference type="ARBA" id="ARBA00023244"/>
    </source>
</evidence>
<evidence type="ECO:0000256" key="1">
    <source>
        <dbReference type="ARBA" id="ARBA00004443"/>
    </source>
</evidence>
<protein>
    <recommendedName>
        <fullName evidence="12">Ferrochelatase</fullName>
        <ecNumber evidence="12">4.98.1.1</ecNumber>
    </recommendedName>
</protein>
<keyword evidence="11 12" id="KW-0627">Porphyrin biosynthesis</keyword>
<dbReference type="FunFam" id="3.40.50.1400:FF:000003">
    <property type="entry name" value="Ferrochelatase"/>
    <property type="match status" value="1"/>
</dbReference>
<comment type="function">
    <text evidence="12">Catalyzes the ferrous insertion into protoporphyrin IX.</text>
</comment>
<evidence type="ECO:0000256" key="5">
    <source>
        <dbReference type="ARBA" id="ARBA00022946"/>
    </source>
</evidence>
<dbReference type="GO" id="GO:0005743">
    <property type="term" value="C:mitochondrial inner membrane"/>
    <property type="evidence" value="ECO:0007669"/>
    <property type="project" value="UniProtKB-SubCell"/>
</dbReference>
<dbReference type="CDD" id="cd00419">
    <property type="entry name" value="Ferrochelatase_C"/>
    <property type="match status" value="1"/>
</dbReference>
<keyword evidence="10 12" id="KW-0456">Lyase</keyword>
<evidence type="ECO:0000256" key="13">
    <source>
        <dbReference type="SAM" id="MobiDB-lite"/>
    </source>
</evidence>
<keyword evidence="7" id="KW-0496">Mitochondrion</keyword>
<dbReference type="PANTHER" id="PTHR11108:SF1">
    <property type="entry name" value="FERROCHELATASE, MITOCHONDRIAL"/>
    <property type="match status" value="1"/>
</dbReference>
<gene>
    <name evidence="14" type="primary">HEM15</name>
    <name evidence="14" type="ORF">H4R34_004484</name>
</gene>
<dbReference type="CDD" id="cd03411">
    <property type="entry name" value="Ferrochelatase_N"/>
    <property type="match status" value="1"/>
</dbReference>
<dbReference type="NCBIfam" id="TIGR00109">
    <property type="entry name" value="hemH"/>
    <property type="match status" value="1"/>
</dbReference>
<evidence type="ECO:0000256" key="7">
    <source>
        <dbReference type="ARBA" id="ARBA00023128"/>
    </source>
</evidence>
<dbReference type="Gene3D" id="3.40.50.1400">
    <property type="match status" value="2"/>
</dbReference>
<dbReference type="PANTHER" id="PTHR11108">
    <property type="entry name" value="FERROCHELATASE"/>
    <property type="match status" value="1"/>
</dbReference>
<feature type="region of interest" description="Disordered" evidence="13">
    <location>
        <begin position="27"/>
        <end position="48"/>
    </location>
</feature>
<evidence type="ECO:0000313" key="15">
    <source>
        <dbReference type="Proteomes" id="UP001151582"/>
    </source>
</evidence>
<dbReference type="InterPro" id="IPR033659">
    <property type="entry name" value="Ferrochelatase_N"/>
</dbReference>
<evidence type="ECO:0000256" key="2">
    <source>
        <dbReference type="ARBA" id="ARBA00004943"/>
    </source>
</evidence>
<comment type="subcellular location">
    <subcellularLocation>
        <location evidence="1">Mitochondrion inner membrane</location>
        <topology evidence="1">Peripheral membrane protein</topology>
        <orientation evidence="1">Matrix side</orientation>
    </subcellularLocation>
</comment>
<evidence type="ECO:0000256" key="4">
    <source>
        <dbReference type="ARBA" id="ARBA00022792"/>
    </source>
</evidence>
<comment type="catalytic activity">
    <reaction evidence="12">
        <text>heme b + 2 H(+) = protoporphyrin IX + Fe(2+)</text>
        <dbReference type="Rhea" id="RHEA:22584"/>
        <dbReference type="ChEBI" id="CHEBI:15378"/>
        <dbReference type="ChEBI" id="CHEBI:29033"/>
        <dbReference type="ChEBI" id="CHEBI:57306"/>
        <dbReference type="ChEBI" id="CHEBI:60344"/>
        <dbReference type="EC" id="4.98.1.1"/>
    </reaction>
</comment>
<keyword evidence="8 12" id="KW-0350">Heme biosynthesis</keyword>